<organism evidence="1 2">
    <name type="scientific">Bacillus cereus VD154</name>
    <dbReference type="NCBI Taxonomy" id="1053238"/>
    <lineage>
        <taxon>Bacteria</taxon>
        <taxon>Bacillati</taxon>
        <taxon>Bacillota</taxon>
        <taxon>Bacilli</taxon>
        <taxon>Bacillales</taxon>
        <taxon>Bacillaceae</taxon>
        <taxon>Bacillus</taxon>
        <taxon>Bacillus cereus group</taxon>
    </lineage>
</organism>
<proteinExistence type="predicted"/>
<sequence length="112" mass="12398">MYYQNTSEYGYVEDFRQQQFQNLVGQLFTIPQPVTLPNGQTLQAGTRVFIHRVTFTQTGQEMVTIVFPSGIGGNAVVGVTQVSGSQLSGAPVQFLLPQGQGFQGQWQRGYSY</sequence>
<protein>
    <submittedName>
        <fullName evidence="1">Uncharacterized protein</fullName>
    </submittedName>
</protein>
<comment type="caution">
    <text evidence="1">The sequence shown here is derived from an EMBL/GenBank/DDBJ whole genome shotgun (WGS) entry which is preliminary data.</text>
</comment>
<reference evidence="1 2" key="1">
    <citation type="submission" date="2012-04" db="EMBL/GenBank/DDBJ databases">
        <title>The Genome Sequence of Bacillus cereus VD154.</title>
        <authorList>
            <consortium name="The Broad Institute Genome Sequencing Platform"/>
            <consortium name="The Broad Institute Genome Sequencing Center for Infectious Disease"/>
            <person name="Feldgarden M."/>
            <person name="Van der Auwera G.A."/>
            <person name="Mahillon J."/>
            <person name="Duprez V."/>
            <person name="Timmery S."/>
            <person name="Mattelet C."/>
            <person name="Dierick K."/>
            <person name="Sun M."/>
            <person name="Yu Z."/>
            <person name="Zhu L."/>
            <person name="Hu X."/>
            <person name="Shank E.B."/>
            <person name="Swiecicka I."/>
            <person name="Hansen B.M."/>
            <person name="Andrup L."/>
            <person name="Young S.K."/>
            <person name="Zeng Q."/>
            <person name="Gargeya S."/>
            <person name="Fitzgerald M."/>
            <person name="Haas B."/>
            <person name="Abouelleil A."/>
            <person name="Alvarado L."/>
            <person name="Arachchi H.M."/>
            <person name="Berlin A."/>
            <person name="Chapman S.B."/>
            <person name="Goldberg J."/>
            <person name="Griggs A."/>
            <person name="Gujja S."/>
            <person name="Hansen M."/>
            <person name="Howarth C."/>
            <person name="Imamovic A."/>
            <person name="Larimer J."/>
            <person name="McCowen C."/>
            <person name="Montmayeur A."/>
            <person name="Murphy C."/>
            <person name="Neiman D."/>
            <person name="Pearson M."/>
            <person name="Priest M."/>
            <person name="Roberts A."/>
            <person name="Saif S."/>
            <person name="Shea T."/>
            <person name="Sisk P."/>
            <person name="Sykes S."/>
            <person name="Wortman J."/>
            <person name="Nusbaum C."/>
            <person name="Birren B."/>
        </authorList>
    </citation>
    <scope>NUCLEOTIDE SEQUENCE [LARGE SCALE GENOMIC DNA]</scope>
    <source>
        <strain evidence="1 2">VD154</strain>
    </source>
</reference>
<evidence type="ECO:0000313" key="2">
    <source>
        <dbReference type="Proteomes" id="UP000006967"/>
    </source>
</evidence>
<dbReference type="EMBL" id="AHFG01000009">
    <property type="protein sequence ID" value="EJR76930.1"/>
    <property type="molecule type" value="Genomic_DNA"/>
</dbReference>
<dbReference type="AlphaFoldDB" id="A0A9W5L4M4"/>
<dbReference type="Proteomes" id="UP000006967">
    <property type="component" value="Unassembled WGS sequence"/>
</dbReference>
<name>A0A9W5L4M4_BACCE</name>
<gene>
    <name evidence="1" type="ORF">IK5_00467</name>
</gene>
<accession>A0A9W5L4M4</accession>
<evidence type="ECO:0000313" key="1">
    <source>
        <dbReference type="EMBL" id="EJR76930.1"/>
    </source>
</evidence>
<dbReference type="RefSeq" id="WP_002178112.1">
    <property type="nucleotide sequence ID" value="NZ_JH791880.1"/>
</dbReference>